<protein>
    <submittedName>
        <fullName evidence="4">Uncharacterized protein</fullName>
    </submittedName>
</protein>
<evidence type="ECO:0000259" key="2">
    <source>
        <dbReference type="PROSITE" id="PS51360"/>
    </source>
</evidence>
<feature type="compositionally biased region" description="Acidic residues" evidence="1">
    <location>
        <begin position="146"/>
        <end position="160"/>
    </location>
</feature>
<dbReference type="InterPro" id="IPR036885">
    <property type="entry name" value="SWIB_MDM2_dom_sf"/>
</dbReference>
<dbReference type="InterPro" id="IPR004343">
    <property type="entry name" value="Plus-3_dom"/>
</dbReference>
<dbReference type="InterPro" id="IPR045894">
    <property type="entry name" value="At5g08430-like"/>
</dbReference>
<gene>
    <name evidence="4" type="ORF">HPP92_000727</name>
</gene>
<organism evidence="4 5">
    <name type="scientific">Vanilla planifolia</name>
    <name type="common">Vanilla</name>
    <dbReference type="NCBI Taxonomy" id="51239"/>
    <lineage>
        <taxon>Eukaryota</taxon>
        <taxon>Viridiplantae</taxon>
        <taxon>Streptophyta</taxon>
        <taxon>Embryophyta</taxon>
        <taxon>Tracheophyta</taxon>
        <taxon>Spermatophyta</taxon>
        <taxon>Magnoliopsida</taxon>
        <taxon>Liliopsida</taxon>
        <taxon>Asparagales</taxon>
        <taxon>Orchidaceae</taxon>
        <taxon>Vanilloideae</taxon>
        <taxon>Vanilleae</taxon>
        <taxon>Vanilla</taxon>
    </lineage>
</organism>
<proteinExistence type="predicted"/>
<dbReference type="SUPFAM" id="SSF47592">
    <property type="entry name" value="SWIB/MDM2 domain"/>
    <property type="match status" value="1"/>
</dbReference>
<evidence type="ECO:0000259" key="3">
    <source>
        <dbReference type="PROSITE" id="PS51925"/>
    </source>
</evidence>
<dbReference type="InterPro" id="IPR003121">
    <property type="entry name" value="SWIB_MDM2_domain"/>
</dbReference>
<dbReference type="GO" id="GO:0003677">
    <property type="term" value="F:DNA binding"/>
    <property type="evidence" value="ECO:0007669"/>
    <property type="project" value="InterPro"/>
</dbReference>
<dbReference type="Gene3D" id="1.10.245.10">
    <property type="entry name" value="SWIB/MDM2 domain"/>
    <property type="match status" value="1"/>
</dbReference>
<dbReference type="PANTHER" id="PTHR46851">
    <property type="entry name" value="OS01G0884500 PROTEIN"/>
    <property type="match status" value="1"/>
</dbReference>
<dbReference type="Gene3D" id="3.90.70.200">
    <property type="entry name" value="Plus-3 domain"/>
    <property type="match status" value="1"/>
</dbReference>
<dbReference type="PANTHER" id="PTHR46851:SF11">
    <property type="entry name" value="GYF DOMAIN-CONTAINING PROTEIN"/>
    <property type="match status" value="1"/>
</dbReference>
<comment type="caution">
    <text evidence="4">The sequence shown here is derived from an EMBL/GenBank/DDBJ whole genome shotgun (WGS) entry which is preliminary data.</text>
</comment>
<feature type="domain" description="Plus3" evidence="2">
    <location>
        <begin position="314"/>
        <end position="443"/>
    </location>
</feature>
<dbReference type="AlphaFoldDB" id="A0A835RWU6"/>
<dbReference type="PROSITE" id="PS51360">
    <property type="entry name" value="PLUS3"/>
    <property type="match status" value="1"/>
</dbReference>
<feature type="region of interest" description="Disordered" evidence="1">
    <location>
        <begin position="142"/>
        <end position="162"/>
    </location>
</feature>
<dbReference type="Proteomes" id="UP000636800">
    <property type="component" value="Chromosome 1"/>
</dbReference>
<dbReference type="Pfam" id="PF03126">
    <property type="entry name" value="Plus-3"/>
    <property type="match status" value="1"/>
</dbReference>
<feature type="domain" description="DM2" evidence="3">
    <location>
        <begin position="184"/>
        <end position="269"/>
    </location>
</feature>
<evidence type="ECO:0000313" key="5">
    <source>
        <dbReference type="Proteomes" id="UP000636800"/>
    </source>
</evidence>
<dbReference type="SUPFAM" id="SSF159042">
    <property type="entry name" value="Plus3-like"/>
    <property type="match status" value="1"/>
</dbReference>
<dbReference type="EMBL" id="JADCNL010000001">
    <property type="protein sequence ID" value="KAG0496036.1"/>
    <property type="molecule type" value="Genomic_DNA"/>
</dbReference>
<reference evidence="4 5" key="1">
    <citation type="journal article" date="2020" name="Nat. Food">
        <title>A phased Vanilla planifolia genome enables genetic improvement of flavour and production.</title>
        <authorList>
            <person name="Hasing T."/>
            <person name="Tang H."/>
            <person name="Brym M."/>
            <person name="Khazi F."/>
            <person name="Huang T."/>
            <person name="Chambers A.H."/>
        </authorList>
    </citation>
    <scope>NUCLEOTIDE SEQUENCE [LARGE SCALE GENOMIC DNA]</scope>
    <source>
        <tissue evidence="4">Leaf</tissue>
    </source>
</reference>
<dbReference type="PROSITE" id="PS51925">
    <property type="entry name" value="SWIB_MDM2"/>
    <property type="match status" value="1"/>
</dbReference>
<dbReference type="CDD" id="cd10567">
    <property type="entry name" value="SWIB-MDM2_like"/>
    <property type="match status" value="1"/>
</dbReference>
<sequence length="443" mass="50910">MSEHGDRQLILEGLRASVDQTTNLSIKPSYSSEGNEIKVVKGNGPSSLLVVVPRTCVADSDFVQIKGSKGLCHNCLRMAKLIEENADVDSDGDVVDFNDTDTFEFLFKDYWIIVKEKEGLSLAILQSADALLKRGEKFKVLSDPDEHSEDQQEFEETDDECSPKDFKRKYNYTKMAEEKSKSKKRTYIGWASKELIDFLSSLGKDTHVPLAQPDVYEIVKEYIQSKNLLHHDKKKKKHVFCDANLLPIFRRKKINFFKVYSLLEKHLAENDDSDDETLNLEEDDYVNSTKKRRSDKTSNQKMEHVVPKKNCFAAITEDNIKSIYLKRSLIVELLEDPMTFQTKVVGCFVRRKNDTKDFYGPPPKMYQLDQIIGVAKASEAYKLGDTNVEVVLRVANYWKDVHISMLSDDYFEEEECEALQQLVKKGLFKKPTIELKYFLAGRA</sequence>
<keyword evidence="5" id="KW-1185">Reference proteome</keyword>
<dbReference type="InterPro" id="IPR036128">
    <property type="entry name" value="Plus3-like_sf"/>
</dbReference>
<evidence type="ECO:0000256" key="1">
    <source>
        <dbReference type="SAM" id="MobiDB-lite"/>
    </source>
</evidence>
<dbReference type="OrthoDB" id="629407at2759"/>
<dbReference type="SMART" id="SM00719">
    <property type="entry name" value="Plus3"/>
    <property type="match status" value="1"/>
</dbReference>
<name>A0A835RWU6_VANPL</name>
<accession>A0A835RWU6</accession>
<evidence type="ECO:0000313" key="4">
    <source>
        <dbReference type="EMBL" id="KAG0496036.1"/>
    </source>
</evidence>
<dbReference type="Pfam" id="PF02201">
    <property type="entry name" value="SWIB"/>
    <property type="match status" value="1"/>
</dbReference>